<reference evidence="1 2" key="1">
    <citation type="journal article" date="2014" name="Curr. Microbiol.">
        <title>Spirosoma radiotolerans sp. nov., a gamma-radiation-resistant bacterium isolated from gamma ray-irradiated soil.</title>
        <authorList>
            <person name="Lee J.J."/>
            <person name="Srinivasan S."/>
            <person name="Lim S."/>
            <person name="Joe M."/>
            <person name="Im S."/>
            <person name="Bae S.I."/>
            <person name="Park K.R."/>
            <person name="Han J.H."/>
            <person name="Park S.H."/>
            <person name="Joo B.M."/>
            <person name="Park S.J."/>
            <person name="Kim M.K."/>
        </authorList>
    </citation>
    <scope>NUCLEOTIDE SEQUENCE [LARGE SCALE GENOMIC DNA]</scope>
    <source>
        <strain evidence="1 2">DG5A</strain>
    </source>
</reference>
<dbReference type="EMBL" id="CP010429">
    <property type="protein sequence ID" value="AKD55333.1"/>
    <property type="molecule type" value="Genomic_DNA"/>
</dbReference>
<evidence type="ECO:0000313" key="2">
    <source>
        <dbReference type="Proteomes" id="UP000033054"/>
    </source>
</evidence>
<dbReference type="STRING" id="1379870.SD10_10920"/>
<dbReference type="Gene3D" id="2.40.160.20">
    <property type="match status" value="1"/>
</dbReference>
<organism evidence="1 2">
    <name type="scientific">Spirosoma radiotolerans</name>
    <dbReference type="NCBI Taxonomy" id="1379870"/>
    <lineage>
        <taxon>Bacteria</taxon>
        <taxon>Pseudomonadati</taxon>
        <taxon>Bacteroidota</taxon>
        <taxon>Cytophagia</taxon>
        <taxon>Cytophagales</taxon>
        <taxon>Cytophagaceae</taxon>
        <taxon>Spirosoma</taxon>
    </lineage>
</organism>
<protein>
    <recommendedName>
        <fullName evidence="3">Outer membrane protein beta-barrel domain-containing protein</fullName>
    </recommendedName>
</protein>
<dbReference type="HOGENOM" id="CLU_1041734_0_0_10"/>
<proteinExistence type="predicted"/>
<evidence type="ECO:0000313" key="1">
    <source>
        <dbReference type="EMBL" id="AKD55333.1"/>
    </source>
</evidence>
<gene>
    <name evidence="1" type="ORF">SD10_10920</name>
</gene>
<name>A0A0E3ZVX7_9BACT</name>
<sequence length="267" mass="28983">MYKFFVYGNINYSTIMKNKIYVISILFLCLLGLEAGYAQQTGQAAVAPILVSKNTSVIGATSTVNEKKAASPPASPTKLRKRNELSLLIGAGGGATYTYGGIWLQKTAPVLFIEPQYSLSPRLNLGLRLEGIMPSTYRATYKTSERQYNLVKASAMYSVALMLDYNFAPSTATYTPFVGVGIGNYFRGKGDLISDPIPQTVDLGVSSGVTVRAGVSSTYLMVSAEINMLNENQTNGDHVTWWGRSGEFRGRSYVSLKASLPLVLLLP</sequence>
<evidence type="ECO:0008006" key="3">
    <source>
        <dbReference type="Google" id="ProtNLM"/>
    </source>
</evidence>
<dbReference type="KEGG" id="srd:SD10_10920"/>
<dbReference type="AlphaFoldDB" id="A0A0E3ZVX7"/>
<dbReference type="PATRIC" id="fig|1379870.5.peg.2379"/>
<accession>A0A0E3ZVX7</accession>
<keyword evidence="2" id="KW-1185">Reference proteome</keyword>
<dbReference type="Proteomes" id="UP000033054">
    <property type="component" value="Chromosome"/>
</dbReference>